<name>A0A841BIC0_9ACTN</name>
<keyword evidence="2" id="KW-1185">Reference proteome</keyword>
<dbReference type="RefSeq" id="WP_184833627.1">
    <property type="nucleotide sequence ID" value="NZ_JACHMN010000002.1"/>
</dbReference>
<sequence>MTGCLPCDFNDRFDELPLRERRGPGIFGLLGRPEGERVPVGRQDELATALDACIRGMYHPAGDDTP</sequence>
<reference evidence="1 2" key="1">
    <citation type="submission" date="2020-08" db="EMBL/GenBank/DDBJ databases">
        <title>Sequencing the genomes of 1000 actinobacteria strains.</title>
        <authorList>
            <person name="Klenk H.-P."/>
        </authorList>
    </citation>
    <scope>NUCLEOTIDE SEQUENCE [LARGE SCALE GENOMIC DNA]</scope>
    <source>
        <strain evidence="1 2">DSM 45362</strain>
    </source>
</reference>
<gene>
    <name evidence="1" type="ORF">F4553_001393</name>
</gene>
<dbReference type="Proteomes" id="UP000587527">
    <property type="component" value="Unassembled WGS sequence"/>
</dbReference>
<evidence type="ECO:0000313" key="1">
    <source>
        <dbReference type="EMBL" id="MBB5868014.1"/>
    </source>
</evidence>
<dbReference type="AlphaFoldDB" id="A0A841BIC0"/>
<comment type="caution">
    <text evidence="1">The sequence shown here is derived from an EMBL/GenBank/DDBJ whole genome shotgun (WGS) entry which is preliminary data.</text>
</comment>
<proteinExistence type="predicted"/>
<protein>
    <submittedName>
        <fullName evidence="1">Uncharacterized protein</fullName>
    </submittedName>
</protein>
<organism evidence="1 2">
    <name type="scientific">Allocatelliglobosispora scoriae</name>
    <dbReference type="NCBI Taxonomy" id="643052"/>
    <lineage>
        <taxon>Bacteria</taxon>
        <taxon>Bacillati</taxon>
        <taxon>Actinomycetota</taxon>
        <taxon>Actinomycetes</taxon>
        <taxon>Micromonosporales</taxon>
        <taxon>Micromonosporaceae</taxon>
        <taxon>Allocatelliglobosispora</taxon>
    </lineage>
</organism>
<dbReference type="EMBL" id="JACHMN010000002">
    <property type="protein sequence ID" value="MBB5868014.1"/>
    <property type="molecule type" value="Genomic_DNA"/>
</dbReference>
<evidence type="ECO:0000313" key="2">
    <source>
        <dbReference type="Proteomes" id="UP000587527"/>
    </source>
</evidence>
<accession>A0A841BIC0</accession>